<accession>A0AAE6T9Y6</accession>
<reference evidence="2 5" key="2">
    <citation type="submission" date="2022-03" db="EMBL/GenBank/DDBJ databases">
        <title>Taxonomic description of new species and reclassification of some bacterial strains.</title>
        <authorList>
            <person name="Ndongo S."/>
        </authorList>
    </citation>
    <scope>NUCLEOTIDE SEQUENCE [LARGE SCALE GENOMIC DNA]</scope>
    <source>
        <strain evidence="2 5">Marseille-P6666</strain>
    </source>
</reference>
<evidence type="ECO:0000313" key="5">
    <source>
        <dbReference type="Proteomes" id="UP001202031"/>
    </source>
</evidence>
<evidence type="ECO:0000313" key="2">
    <source>
        <dbReference type="EMBL" id="MCL6658174.1"/>
    </source>
</evidence>
<dbReference type="GeneID" id="84024736"/>
<keyword evidence="1" id="KW-0812">Transmembrane</keyword>
<keyword evidence="1" id="KW-0472">Membrane</keyword>
<name>A0AAE6T9Y6_9BACT</name>
<proteinExistence type="predicted"/>
<keyword evidence="1" id="KW-1133">Transmembrane helix</keyword>
<dbReference type="Proteomes" id="UP001202031">
    <property type="component" value="Unassembled WGS sequence"/>
</dbReference>
<evidence type="ECO:0000313" key="3">
    <source>
        <dbReference type="EMBL" id="QHV62330.1"/>
    </source>
</evidence>
<feature type="transmembrane region" description="Helical" evidence="1">
    <location>
        <begin position="198"/>
        <end position="216"/>
    </location>
</feature>
<keyword evidence="5" id="KW-1185">Reference proteome</keyword>
<feature type="transmembrane region" description="Helical" evidence="1">
    <location>
        <begin position="222"/>
        <end position="243"/>
    </location>
</feature>
<protein>
    <submittedName>
        <fullName evidence="3">Uncharacterized protein</fullName>
    </submittedName>
</protein>
<sequence>MPILLKNNPGSGPEPGFIDKAAYSRYKRLHSQPAMQYPSNQPHSGAWLGLPPDEERPVGRGARYRCILLMLLYWALLSAVPQGADRYAEIGTVLPAWMGALELTPFLLVPAFLFLAVRTGAQWRALMIAVYAGLLLNLLMNLALPAGAMWGDLPAAGPYGTLVWPGGDHREWLVTLPRFPQLWALVIYVFLSGNGAPPLLRLLALGWWFLLCVAPVNTGMVGYADILGPLVIIALVLGCMHLAEKRASRQTRN</sequence>
<dbReference type="EMBL" id="CP029701">
    <property type="protein sequence ID" value="QHV62330.1"/>
    <property type="molecule type" value="Genomic_DNA"/>
</dbReference>
<feature type="transmembrane region" description="Helical" evidence="1">
    <location>
        <begin position="96"/>
        <end position="116"/>
    </location>
</feature>
<feature type="transmembrane region" description="Helical" evidence="1">
    <location>
        <begin position="66"/>
        <end position="84"/>
    </location>
</feature>
<dbReference type="AlphaFoldDB" id="A0AAE6T9Y6"/>
<organism evidence="3 4">
    <name type="scientific">Akkermansia massiliensis</name>
    <dbReference type="NCBI Taxonomy" id="2927224"/>
    <lineage>
        <taxon>Bacteria</taxon>
        <taxon>Pseudomonadati</taxon>
        <taxon>Verrucomicrobiota</taxon>
        <taxon>Verrucomicrobiia</taxon>
        <taxon>Verrucomicrobiales</taxon>
        <taxon>Akkermansiaceae</taxon>
        <taxon>Akkermansia</taxon>
    </lineage>
</organism>
<gene>
    <name evidence="3" type="ORF">DMI76_02620</name>
    <name evidence="2" type="ORF">M8N44_12710</name>
</gene>
<evidence type="ECO:0000313" key="4">
    <source>
        <dbReference type="Proteomes" id="UP000642553"/>
    </source>
</evidence>
<dbReference type="RefSeq" id="WP_102721938.1">
    <property type="nucleotide sequence ID" value="NZ_CP029753.1"/>
</dbReference>
<feature type="transmembrane region" description="Helical" evidence="1">
    <location>
        <begin position="128"/>
        <end position="151"/>
    </location>
</feature>
<dbReference type="Proteomes" id="UP000642553">
    <property type="component" value="Chromosome"/>
</dbReference>
<evidence type="ECO:0000256" key="1">
    <source>
        <dbReference type="SAM" id="Phobius"/>
    </source>
</evidence>
<dbReference type="EMBL" id="JAMGSI010000002">
    <property type="protein sequence ID" value="MCL6658174.1"/>
    <property type="molecule type" value="Genomic_DNA"/>
</dbReference>
<reference evidence="3" key="1">
    <citation type="submission" date="2018-05" db="EMBL/GenBank/DDBJ databases">
        <title>Complete genome sequnece of Akkermansia muciniphila EB-AMDK-40.</title>
        <authorList>
            <person name="Nam Y.-D."/>
            <person name="Chung W.-H."/>
            <person name="Park Y.S."/>
            <person name="Kang J."/>
        </authorList>
    </citation>
    <scope>NUCLEOTIDE SEQUENCE</scope>
    <source>
        <strain evidence="3">EB-AMDK-40</strain>
    </source>
</reference>
<feature type="transmembrane region" description="Helical" evidence="1">
    <location>
        <begin position="171"/>
        <end position="191"/>
    </location>
</feature>